<feature type="coiled-coil region" evidence="1">
    <location>
        <begin position="58"/>
        <end position="92"/>
    </location>
</feature>
<dbReference type="InterPro" id="IPR050951">
    <property type="entry name" value="Retrovirus_Pol_polyprotein"/>
</dbReference>
<evidence type="ECO:0000313" key="3">
    <source>
        <dbReference type="Proteomes" id="UP000265520"/>
    </source>
</evidence>
<dbReference type="PANTHER" id="PTHR37984:SF5">
    <property type="entry name" value="PROTEIN NYNRIN-LIKE"/>
    <property type="match status" value="1"/>
</dbReference>
<dbReference type="GO" id="GO:0003676">
    <property type="term" value="F:nucleic acid binding"/>
    <property type="evidence" value="ECO:0007669"/>
    <property type="project" value="InterPro"/>
</dbReference>
<dbReference type="Proteomes" id="UP000265520">
    <property type="component" value="Unassembled WGS sequence"/>
</dbReference>
<accession>A0A392QZ98</accession>
<dbReference type="Gene3D" id="3.30.420.10">
    <property type="entry name" value="Ribonuclease H-like superfamily/Ribonuclease H"/>
    <property type="match status" value="1"/>
</dbReference>
<dbReference type="SUPFAM" id="SSF53098">
    <property type="entry name" value="Ribonuclease H-like"/>
    <property type="match status" value="1"/>
</dbReference>
<protein>
    <submittedName>
        <fullName evidence="2">Ty3/gypsy retrotransposon protein</fullName>
    </submittedName>
</protein>
<sequence length="114" mass="13388">MQGTQLKMSTTYHPESDGQTEVVSRCLETYLRCKTPFEIVYGRLPPVLTRWLQGETKVEAVQRDLVDRDEAIRQLKAQLMRAQEKMKSQDDKKRTDRSFMVGKWVFVKLSAHRQ</sequence>
<dbReference type="AlphaFoldDB" id="A0A392QZ98"/>
<evidence type="ECO:0000256" key="1">
    <source>
        <dbReference type="SAM" id="Coils"/>
    </source>
</evidence>
<proteinExistence type="predicted"/>
<dbReference type="PANTHER" id="PTHR37984">
    <property type="entry name" value="PROTEIN CBG26694"/>
    <property type="match status" value="1"/>
</dbReference>
<dbReference type="InterPro" id="IPR012337">
    <property type="entry name" value="RNaseH-like_sf"/>
</dbReference>
<keyword evidence="3" id="KW-1185">Reference proteome</keyword>
<evidence type="ECO:0000313" key="2">
    <source>
        <dbReference type="EMBL" id="MCI28900.1"/>
    </source>
</evidence>
<name>A0A392QZ98_9FABA</name>
<keyword evidence="1" id="KW-0175">Coiled coil</keyword>
<feature type="non-terminal residue" evidence="2">
    <location>
        <position position="114"/>
    </location>
</feature>
<organism evidence="2 3">
    <name type="scientific">Trifolium medium</name>
    <dbReference type="NCBI Taxonomy" id="97028"/>
    <lineage>
        <taxon>Eukaryota</taxon>
        <taxon>Viridiplantae</taxon>
        <taxon>Streptophyta</taxon>
        <taxon>Embryophyta</taxon>
        <taxon>Tracheophyta</taxon>
        <taxon>Spermatophyta</taxon>
        <taxon>Magnoliopsida</taxon>
        <taxon>eudicotyledons</taxon>
        <taxon>Gunneridae</taxon>
        <taxon>Pentapetalae</taxon>
        <taxon>rosids</taxon>
        <taxon>fabids</taxon>
        <taxon>Fabales</taxon>
        <taxon>Fabaceae</taxon>
        <taxon>Papilionoideae</taxon>
        <taxon>50 kb inversion clade</taxon>
        <taxon>NPAAA clade</taxon>
        <taxon>Hologalegina</taxon>
        <taxon>IRL clade</taxon>
        <taxon>Trifolieae</taxon>
        <taxon>Trifolium</taxon>
    </lineage>
</organism>
<dbReference type="EMBL" id="LXQA010168796">
    <property type="protein sequence ID" value="MCI28900.1"/>
    <property type="molecule type" value="Genomic_DNA"/>
</dbReference>
<reference evidence="2 3" key="1">
    <citation type="journal article" date="2018" name="Front. Plant Sci.">
        <title>Red Clover (Trifolium pratense) and Zigzag Clover (T. medium) - A Picture of Genomic Similarities and Differences.</title>
        <authorList>
            <person name="Dluhosova J."/>
            <person name="Istvanek J."/>
            <person name="Nedelnik J."/>
            <person name="Repkova J."/>
        </authorList>
    </citation>
    <scope>NUCLEOTIDE SEQUENCE [LARGE SCALE GENOMIC DNA]</scope>
    <source>
        <strain evidence="3">cv. 10/8</strain>
        <tissue evidence="2">Leaf</tissue>
    </source>
</reference>
<dbReference type="InterPro" id="IPR036397">
    <property type="entry name" value="RNaseH_sf"/>
</dbReference>
<comment type="caution">
    <text evidence="2">The sequence shown here is derived from an EMBL/GenBank/DDBJ whole genome shotgun (WGS) entry which is preliminary data.</text>
</comment>